<protein>
    <recommendedName>
        <fullName evidence="7">DUF3817 domain-containing protein</fullName>
    </recommendedName>
</protein>
<keyword evidence="9" id="KW-1185">Reference proteome</keyword>
<evidence type="ECO:0000256" key="2">
    <source>
        <dbReference type="ARBA" id="ARBA00022475"/>
    </source>
</evidence>
<dbReference type="STRING" id="463040.CAL15_21790"/>
<dbReference type="EMBL" id="CP021111">
    <property type="protein sequence ID" value="ARP96762.1"/>
    <property type="molecule type" value="Genomic_DNA"/>
</dbReference>
<sequence length="116" mass="12625">MHASNDTSPTPADDRSILRRLELAAWVEGATLLLLLAVAVPLKHLAGWPMAVRIMGPVHGLAFLAYLWIAIQSWSAMGWRGSELGRLLILAVIPLGGFVTAVRLSHRIAARRHTST</sequence>
<dbReference type="NCBIfam" id="TIGR03954">
    <property type="entry name" value="integ_memb_HG"/>
    <property type="match status" value="1"/>
</dbReference>
<dbReference type="GO" id="GO:0005886">
    <property type="term" value="C:plasma membrane"/>
    <property type="evidence" value="ECO:0007669"/>
    <property type="project" value="UniProtKB-SubCell"/>
</dbReference>
<feature type="transmembrane region" description="Helical" evidence="6">
    <location>
        <begin position="87"/>
        <end position="105"/>
    </location>
</feature>
<proteinExistence type="predicted"/>
<dbReference type="Pfam" id="PF12823">
    <property type="entry name" value="DUF3817"/>
    <property type="match status" value="1"/>
</dbReference>
<feature type="transmembrane region" description="Helical" evidence="6">
    <location>
        <begin position="23"/>
        <end position="42"/>
    </location>
</feature>
<gene>
    <name evidence="8" type="ORF">CAL15_21790</name>
</gene>
<feature type="domain" description="DUF3817" evidence="7">
    <location>
        <begin position="18"/>
        <end position="104"/>
    </location>
</feature>
<reference evidence="8 9" key="1">
    <citation type="submission" date="2017-05" db="EMBL/GenBank/DDBJ databases">
        <title>Complete and WGS of Bordetella genogroups.</title>
        <authorList>
            <person name="Spilker T."/>
            <person name="LiPuma J."/>
        </authorList>
    </citation>
    <scope>NUCLEOTIDE SEQUENCE [LARGE SCALE GENOMIC DNA]</scope>
    <source>
        <strain evidence="8 9">AU7206</strain>
    </source>
</reference>
<comment type="subcellular location">
    <subcellularLocation>
        <location evidence="1">Cell membrane</location>
        <topology evidence="1">Multi-pass membrane protein</topology>
    </subcellularLocation>
</comment>
<dbReference type="PANTHER" id="PTHR40077">
    <property type="entry name" value="MEMBRANE PROTEIN-RELATED"/>
    <property type="match status" value="1"/>
</dbReference>
<dbReference type="RefSeq" id="WP_086080409.1">
    <property type="nucleotide sequence ID" value="NZ_CP021111.1"/>
</dbReference>
<keyword evidence="5 6" id="KW-0472">Membrane</keyword>
<feature type="transmembrane region" description="Helical" evidence="6">
    <location>
        <begin position="54"/>
        <end position="75"/>
    </location>
</feature>
<organism evidence="8 9">
    <name type="scientific">Bordetella genomosp. 13</name>
    <dbReference type="NCBI Taxonomy" id="463040"/>
    <lineage>
        <taxon>Bacteria</taxon>
        <taxon>Pseudomonadati</taxon>
        <taxon>Pseudomonadota</taxon>
        <taxon>Betaproteobacteria</taxon>
        <taxon>Burkholderiales</taxon>
        <taxon>Alcaligenaceae</taxon>
        <taxon>Bordetella</taxon>
    </lineage>
</organism>
<evidence type="ECO:0000313" key="9">
    <source>
        <dbReference type="Proteomes" id="UP000194161"/>
    </source>
</evidence>
<keyword evidence="3 6" id="KW-0812">Transmembrane</keyword>
<dbReference type="InterPro" id="IPR023845">
    <property type="entry name" value="DUF3817_TM"/>
</dbReference>
<evidence type="ECO:0000313" key="8">
    <source>
        <dbReference type="EMBL" id="ARP96762.1"/>
    </source>
</evidence>
<dbReference type="PANTHER" id="PTHR40077:SF1">
    <property type="entry name" value="MEMBRANE PROTEIN"/>
    <property type="match status" value="1"/>
</dbReference>
<dbReference type="Proteomes" id="UP000194161">
    <property type="component" value="Chromosome"/>
</dbReference>
<dbReference type="OrthoDB" id="8665419at2"/>
<evidence type="ECO:0000256" key="3">
    <source>
        <dbReference type="ARBA" id="ARBA00022692"/>
    </source>
</evidence>
<evidence type="ECO:0000256" key="4">
    <source>
        <dbReference type="ARBA" id="ARBA00022989"/>
    </source>
</evidence>
<keyword evidence="4 6" id="KW-1133">Transmembrane helix</keyword>
<evidence type="ECO:0000256" key="1">
    <source>
        <dbReference type="ARBA" id="ARBA00004651"/>
    </source>
</evidence>
<evidence type="ECO:0000256" key="6">
    <source>
        <dbReference type="SAM" id="Phobius"/>
    </source>
</evidence>
<accession>A0A1W6ZHH2</accession>
<name>A0A1W6ZHH2_9BORD</name>
<keyword evidence="2" id="KW-1003">Cell membrane</keyword>
<evidence type="ECO:0000256" key="5">
    <source>
        <dbReference type="ARBA" id="ARBA00023136"/>
    </source>
</evidence>
<dbReference type="KEGG" id="bgm:CAL15_21790"/>
<evidence type="ECO:0000259" key="7">
    <source>
        <dbReference type="Pfam" id="PF12823"/>
    </source>
</evidence>
<dbReference type="AlphaFoldDB" id="A0A1W6ZHH2"/>